<proteinExistence type="predicted"/>
<organism evidence="2">
    <name type="scientific">Flexilinea flocculi</name>
    <dbReference type="NCBI Taxonomy" id="1678840"/>
    <lineage>
        <taxon>Bacteria</taxon>
        <taxon>Bacillati</taxon>
        <taxon>Chloroflexota</taxon>
        <taxon>Anaerolineae</taxon>
        <taxon>Anaerolineales</taxon>
        <taxon>Anaerolineaceae</taxon>
        <taxon>Flexilinea</taxon>
    </lineage>
</organism>
<dbReference type="SUPFAM" id="SSF48695">
    <property type="entry name" value="Multiheme cytochromes"/>
    <property type="match status" value="1"/>
</dbReference>
<dbReference type="STRING" id="1678840.ATC1_13554"/>
<dbReference type="EMBL" id="DF968181">
    <property type="protein sequence ID" value="GAP40577.1"/>
    <property type="molecule type" value="Genomic_DNA"/>
</dbReference>
<accession>A0A0S7BSX4</accession>
<reference evidence="2" key="1">
    <citation type="journal article" date="2015" name="Genome Announc.">
        <title>Draft Genome Sequence of Anaerolineae Strain TC1, a Novel Isolate from a Methanogenic Wastewater Treatment System.</title>
        <authorList>
            <person name="Matsuura N."/>
            <person name="Tourlousse D.M."/>
            <person name="Sun L."/>
            <person name="Toyonaga M."/>
            <person name="Kuroda K."/>
            <person name="Ohashi A."/>
            <person name="Cruz R."/>
            <person name="Yamaguchi T."/>
            <person name="Sekiguchi Y."/>
        </authorList>
    </citation>
    <scope>NUCLEOTIDE SEQUENCE [LARGE SCALE GENOMIC DNA]</scope>
    <source>
        <strain evidence="2">TC1</strain>
    </source>
</reference>
<gene>
    <name evidence="2" type="ORF">ATC1_13554</name>
</gene>
<dbReference type="Proteomes" id="UP000053370">
    <property type="component" value="Unassembled WGS sequence"/>
</dbReference>
<evidence type="ECO:0000313" key="2">
    <source>
        <dbReference type="EMBL" id="GAP40577.1"/>
    </source>
</evidence>
<dbReference type="InterPro" id="IPR036280">
    <property type="entry name" value="Multihaem_cyt_sf"/>
</dbReference>
<keyword evidence="3" id="KW-1185">Reference proteome</keyword>
<sequence length="379" mass="41150">MKKTAVLSILVFVFAIATGVLGYLYSTKMVEKPEAAESAQLPISEMTDKWASSAHADSSSLAFRDWDETEDKKVPPTCAKCHSSSGLKDYFGLDGTAVMAVDNPAKIGNVVDCSACHNSYVETATTVKFPSGIEMAAASDVVPCWTCHQGMQGGINGDLDKKIGSTEPDAKAEGLGFVNPHYLAVGSMYLGSEANGGYQYEGKTYAGHFEHAEGVQSCTECHDPHSLHLADPGYKKCQTCHAEVTAWPDQQKIRRTKQDYDGDGDVTEPTYDEINGLTEKLIAAIVQYSKDISKAPIGYTPNYPYWFADLNENGTQDEGEAGYKDWTPRMMRAAFNYKFVSTSAGYIHNPVYSAQLLIDSISDLASGDSAIALDKFARP</sequence>
<evidence type="ECO:0000313" key="3">
    <source>
        <dbReference type="Proteomes" id="UP000053370"/>
    </source>
</evidence>
<dbReference type="AlphaFoldDB" id="A0A0S7BSX4"/>
<keyword evidence="1" id="KW-0732">Signal</keyword>
<dbReference type="InterPro" id="IPR051829">
    <property type="entry name" value="Multiheme_Cytochr_ET"/>
</dbReference>
<dbReference type="Gene3D" id="1.10.1130.10">
    <property type="entry name" value="Flavocytochrome C3, Chain A"/>
    <property type="match status" value="1"/>
</dbReference>
<dbReference type="RefSeq" id="WP_062280029.1">
    <property type="nucleotide sequence ID" value="NZ_DF968181.1"/>
</dbReference>
<name>A0A0S7BSX4_9CHLR</name>
<dbReference type="OrthoDB" id="5477228at2"/>
<protein>
    <submittedName>
        <fullName evidence="2">Uncharacterized protein</fullName>
    </submittedName>
</protein>
<evidence type="ECO:0000256" key="1">
    <source>
        <dbReference type="ARBA" id="ARBA00022729"/>
    </source>
</evidence>
<dbReference type="PANTHER" id="PTHR35038">
    <property type="entry name" value="DISSIMILATORY SULFITE REDUCTASE SIRA"/>
    <property type="match status" value="1"/>
</dbReference>